<organism evidence="1 2">
    <name type="scientific">Mycena sanguinolenta</name>
    <dbReference type="NCBI Taxonomy" id="230812"/>
    <lineage>
        <taxon>Eukaryota</taxon>
        <taxon>Fungi</taxon>
        <taxon>Dikarya</taxon>
        <taxon>Basidiomycota</taxon>
        <taxon>Agaricomycotina</taxon>
        <taxon>Agaricomycetes</taxon>
        <taxon>Agaricomycetidae</taxon>
        <taxon>Agaricales</taxon>
        <taxon>Marasmiineae</taxon>
        <taxon>Mycenaceae</taxon>
        <taxon>Mycena</taxon>
    </lineage>
</organism>
<gene>
    <name evidence="1" type="ORF">MSAN_02135800</name>
</gene>
<keyword evidence="2" id="KW-1185">Reference proteome</keyword>
<dbReference type="EMBL" id="JACAZH010000030">
    <property type="protein sequence ID" value="KAF7340639.1"/>
    <property type="molecule type" value="Genomic_DNA"/>
</dbReference>
<dbReference type="AlphaFoldDB" id="A0A8H6XHQ3"/>
<sequence length="233" mass="26602">MDDHSQPEPEFTHSSICEPESALPASGMFSHSRNFTVRGKNLTNITNHYAGPSLPSDFRMIPMRDIDLRHQIRVDECTSVAYLPQRPRACVRRIYSAKARVDGRRSNVTVAMYQGNVAEEDWRQDIETYIHPNIIQLCGAASSNGMHAAIFHDDLIPLRHFLDRYRESHFKTVYIYACFVYTQPALSHLSKESGFHGGIQLSLFCLPTKILLTGLYKLDTSLDWPTLRRAYPS</sequence>
<accession>A0A8H6XHQ3</accession>
<name>A0A8H6XHQ3_9AGAR</name>
<comment type="caution">
    <text evidence="1">The sequence shown here is derived from an EMBL/GenBank/DDBJ whole genome shotgun (WGS) entry which is preliminary data.</text>
</comment>
<proteinExistence type="predicted"/>
<evidence type="ECO:0000313" key="2">
    <source>
        <dbReference type="Proteomes" id="UP000623467"/>
    </source>
</evidence>
<dbReference type="OrthoDB" id="3038000at2759"/>
<reference evidence="1" key="1">
    <citation type="submission" date="2020-05" db="EMBL/GenBank/DDBJ databases">
        <title>Mycena genomes resolve the evolution of fungal bioluminescence.</title>
        <authorList>
            <person name="Tsai I.J."/>
        </authorList>
    </citation>
    <scope>NUCLEOTIDE SEQUENCE</scope>
    <source>
        <strain evidence="1">160909Yilan</strain>
    </source>
</reference>
<dbReference type="Proteomes" id="UP000623467">
    <property type="component" value="Unassembled WGS sequence"/>
</dbReference>
<evidence type="ECO:0000313" key="1">
    <source>
        <dbReference type="EMBL" id="KAF7340639.1"/>
    </source>
</evidence>
<protein>
    <submittedName>
        <fullName evidence="1">Uncharacterized protein</fullName>
    </submittedName>
</protein>